<evidence type="ECO:0000259" key="2">
    <source>
        <dbReference type="Pfam" id="PF11795"/>
    </source>
</evidence>
<evidence type="ECO:0008006" key="5">
    <source>
        <dbReference type="Google" id="ProtNLM"/>
    </source>
</evidence>
<dbReference type="InterPro" id="IPR024537">
    <property type="entry name" value="DUF3322"/>
</dbReference>
<reference evidence="3 4" key="1">
    <citation type="submission" date="2016-08" db="EMBL/GenBank/DDBJ databases">
        <authorList>
            <person name="Seilhamer J.J."/>
        </authorList>
    </citation>
    <scope>NUCLEOTIDE SEQUENCE [LARGE SCALE GENOMIC DNA]</scope>
    <source>
        <strain evidence="3 4">A37T2</strain>
    </source>
</reference>
<dbReference type="InterPro" id="IPR024534">
    <property type="entry name" value="JetD_C"/>
</dbReference>
<dbReference type="STRING" id="1335309.GA0116948_108124"/>
<dbReference type="EMBL" id="FMAR01000008">
    <property type="protein sequence ID" value="SCC43126.1"/>
    <property type="molecule type" value="Genomic_DNA"/>
</dbReference>
<name>A0A1C4EHM0_9BACT</name>
<protein>
    <recommendedName>
        <fullName evidence="5">Wadjet protein JetD C-terminal domain-containing protein</fullName>
    </recommendedName>
</protein>
<accession>A0A1C4EHM0</accession>
<dbReference type="RefSeq" id="WP_089712754.1">
    <property type="nucleotide sequence ID" value="NZ_FMAR01000008.1"/>
</dbReference>
<evidence type="ECO:0000259" key="1">
    <source>
        <dbReference type="Pfam" id="PF09983"/>
    </source>
</evidence>
<dbReference type="AlphaFoldDB" id="A0A1C4EHM0"/>
<evidence type="ECO:0000313" key="3">
    <source>
        <dbReference type="EMBL" id="SCC43126.1"/>
    </source>
</evidence>
<gene>
    <name evidence="3" type="ORF">GA0116948_108124</name>
</gene>
<proteinExistence type="predicted"/>
<sequence length="390" mass="46012">MISPVEIKKQALRWWKPLLQSYILEEPFFPKSIDRIGKVKSGHITARFEMLLAEIEELYRYSKNQTGKGYLVQTAGRNFRRTGSHELPDAIVFETIDDYIYFIGYKKEWSIFLENYSTIMNITPRLKDWALNNCLWLTDKDIGWNDVLKVCQYFIETPRPDLYLRQLPIEIHTKFIEENNALIQSLLDFLIPDHIRSLTQKRFAERFFLKYDEPLIRMRFLEENQQANFKFRDISIPLSDFEKLELLAKNVLIAENKMNFLTLPLMHSTVAIWSGGGFNIAYLKNADWLLNKKIIYWGDIDEHGFQILHQLRTYHPHAKSVMMDRTTYETFNIYAVSGSRNKSQNLNLLTKDENDLFQYLKTLDSNNRLEQEKISQVYADNCLKSAVGTS</sequence>
<dbReference type="Pfam" id="PF11795">
    <property type="entry name" value="DUF3322"/>
    <property type="match status" value="1"/>
</dbReference>
<feature type="domain" description="Wadjet protein JetD C-terminal" evidence="1">
    <location>
        <begin position="212"/>
        <end position="376"/>
    </location>
</feature>
<evidence type="ECO:0000313" key="4">
    <source>
        <dbReference type="Proteomes" id="UP000242818"/>
    </source>
</evidence>
<keyword evidence="4" id="KW-1185">Reference proteome</keyword>
<feature type="domain" description="DUF3322" evidence="2">
    <location>
        <begin position="4"/>
        <end position="188"/>
    </location>
</feature>
<dbReference type="Proteomes" id="UP000242818">
    <property type="component" value="Unassembled WGS sequence"/>
</dbReference>
<dbReference type="OrthoDB" id="322908at2"/>
<organism evidence="3 4">
    <name type="scientific">Chitinophaga costaii</name>
    <dbReference type="NCBI Taxonomy" id="1335309"/>
    <lineage>
        <taxon>Bacteria</taxon>
        <taxon>Pseudomonadati</taxon>
        <taxon>Bacteroidota</taxon>
        <taxon>Chitinophagia</taxon>
        <taxon>Chitinophagales</taxon>
        <taxon>Chitinophagaceae</taxon>
        <taxon>Chitinophaga</taxon>
    </lineage>
</organism>
<dbReference type="Pfam" id="PF09983">
    <property type="entry name" value="JetD_C"/>
    <property type="match status" value="1"/>
</dbReference>